<keyword evidence="5 8" id="KW-0472">Membrane</keyword>
<dbReference type="InterPro" id="IPR050250">
    <property type="entry name" value="Macrolide_Exporter_MacB"/>
</dbReference>
<keyword evidence="3 8" id="KW-0812">Transmembrane</keyword>
<dbReference type="Pfam" id="PF02687">
    <property type="entry name" value="FtsX"/>
    <property type="match status" value="2"/>
</dbReference>
<feature type="transmembrane region" description="Helical" evidence="8">
    <location>
        <begin position="41"/>
        <end position="62"/>
    </location>
</feature>
<feature type="compositionally biased region" description="Basic and acidic residues" evidence="7">
    <location>
        <begin position="557"/>
        <end position="581"/>
    </location>
</feature>
<dbReference type="Proteomes" id="UP000824190">
    <property type="component" value="Unassembled WGS sequence"/>
</dbReference>
<name>A0A9D1UNA4_9CORY</name>
<feature type="transmembrane region" description="Helical" evidence="8">
    <location>
        <begin position="483"/>
        <end position="504"/>
    </location>
</feature>
<reference evidence="10" key="2">
    <citation type="submission" date="2021-04" db="EMBL/GenBank/DDBJ databases">
        <authorList>
            <person name="Gilroy R."/>
        </authorList>
    </citation>
    <scope>NUCLEOTIDE SEQUENCE</scope>
    <source>
        <strain evidence="10">CHK32-1732</strain>
    </source>
</reference>
<dbReference type="PANTHER" id="PTHR30572">
    <property type="entry name" value="MEMBRANE COMPONENT OF TRANSPORTER-RELATED"/>
    <property type="match status" value="1"/>
</dbReference>
<gene>
    <name evidence="10" type="ORF">H9870_13840</name>
</gene>
<comment type="subcellular location">
    <subcellularLocation>
        <location evidence="1">Cell membrane</location>
        <topology evidence="1">Multi-pass membrane protein</topology>
    </subcellularLocation>
</comment>
<accession>A0A9D1UNA4</accession>
<feature type="transmembrane region" description="Helical" evidence="8">
    <location>
        <begin position="801"/>
        <end position="821"/>
    </location>
</feature>
<dbReference type="InterPro" id="IPR003838">
    <property type="entry name" value="ABC3_permease_C"/>
</dbReference>
<evidence type="ECO:0000256" key="7">
    <source>
        <dbReference type="SAM" id="MobiDB-lite"/>
    </source>
</evidence>
<comment type="similarity">
    <text evidence="6">Belongs to the ABC-4 integral membrane protein family.</text>
</comment>
<evidence type="ECO:0000256" key="8">
    <source>
        <dbReference type="SAM" id="Phobius"/>
    </source>
</evidence>
<dbReference type="GO" id="GO:0022857">
    <property type="term" value="F:transmembrane transporter activity"/>
    <property type="evidence" value="ECO:0007669"/>
    <property type="project" value="TreeGrafter"/>
</dbReference>
<feature type="transmembrane region" description="Helical" evidence="8">
    <location>
        <begin position="367"/>
        <end position="385"/>
    </location>
</feature>
<dbReference type="PANTHER" id="PTHR30572:SF4">
    <property type="entry name" value="ABC TRANSPORTER PERMEASE YTRF"/>
    <property type="match status" value="1"/>
</dbReference>
<comment type="caution">
    <text evidence="10">The sequence shown here is derived from an EMBL/GenBank/DDBJ whole genome shotgun (WGS) entry which is preliminary data.</text>
</comment>
<evidence type="ECO:0000256" key="2">
    <source>
        <dbReference type="ARBA" id="ARBA00022475"/>
    </source>
</evidence>
<reference evidence="10" key="1">
    <citation type="journal article" date="2021" name="PeerJ">
        <title>Extensive microbial diversity within the chicken gut microbiome revealed by metagenomics and culture.</title>
        <authorList>
            <person name="Gilroy R."/>
            <person name="Ravi A."/>
            <person name="Getino M."/>
            <person name="Pursley I."/>
            <person name="Horton D.L."/>
            <person name="Alikhan N.F."/>
            <person name="Baker D."/>
            <person name="Gharbi K."/>
            <person name="Hall N."/>
            <person name="Watson M."/>
            <person name="Adriaenssens E.M."/>
            <person name="Foster-Nyarko E."/>
            <person name="Jarju S."/>
            <person name="Secka A."/>
            <person name="Antonio M."/>
            <person name="Oren A."/>
            <person name="Chaudhuri R.R."/>
            <person name="La Ragione R."/>
            <person name="Hildebrand F."/>
            <person name="Pallen M.J."/>
        </authorList>
    </citation>
    <scope>NUCLEOTIDE SEQUENCE</scope>
    <source>
        <strain evidence="10">CHK32-1732</strain>
    </source>
</reference>
<feature type="region of interest" description="Disordered" evidence="7">
    <location>
        <begin position="548"/>
        <end position="581"/>
    </location>
</feature>
<evidence type="ECO:0000256" key="4">
    <source>
        <dbReference type="ARBA" id="ARBA00022989"/>
    </source>
</evidence>
<feature type="transmembrane region" description="Helical" evidence="8">
    <location>
        <begin position="275"/>
        <end position="302"/>
    </location>
</feature>
<evidence type="ECO:0000256" key="6">
    <source>
        <dbReference type="ARBA" id="ARBA00038076"/>
    </source>
</evidence>
<feature type="transmembrane region" description="Helical" evidence="8">
    <location>
        <begin position="438"/>
        <end position="456"/>
    </location>
</feature>
<protein>
    <recommendedName>
        <fullName evidence="9">ABC3 transporter permease C-terminal domain-containing protein</fullName>
    </recommendedName>
</protein>
<feature type="domain" description="ABC3 transporter permease C-terminal" evidence="9">
    <location>
        <begin position="755"/>
        <end position="854"/>
    </location>
</feature>
<dbReference type="GO" id="GO:0005886">
    <property type="term" value="C:plasma membrane"/>
    <property type="evidence" value="ECO:0007669"/>
    <property type="project" value="UniProtKB-SubCell"/>
</dbReference>
<evidence type="ECO:0000256" key="3">
    <source>
        <dbReference type="ARBA" id="ARBA00022692"/>
    </source>
</evidence>
<organism evidence="10 11">
    <name type="scientific">Candidatus Corynebacterium avicola</name>
    <dbReference type="NCBI Taxonomy" id="2838527"/>
    <lineage>
        <taxon>Bacteria</taxon>
        <taxon>Bacillati</taxon>
        <taxon>Actinomycetota</taxon>
        <taxon>Actinomycetes</taxon>
        <taxon>Mycobacteriales</taxon>
        <taxon>Corynebacteriaceae</taxon>
        <taxon>Corynebacterium</taxon>
    </lineage>
</organism>
<evidence type="ECO:0000259" key="9">
    <source>
        <dbReference type="Pfam" id="PF02687"/>
    </source>
</evidence>
<evidence type="ECO:0000313" key="11">
    <source>
        <dbReference type="Proteomes" id="UP000824190"/>
    </source>
</evidence>
<proteinExistence type="inferred from homology"/>
<evidence type="ECO:0000256" key="5">
    <source>
        <dbReference type="ARBA" id="ARBA00023136"/>
    </source>
</evidence>
<feature type="domain" description="ABC3 transporter permease C-terminal" evidence="9">
    <location>
        <begin position="281"/>
        <end position="395"/>
    </location>
</feature>
<keyword evidence="2" id="KW-1003">Cell membrane</keyword>
<sequence length="874" mass="91551">MSDTPSTPSPQKPNRLTAGLRRTGVALRLARRDLLRHKIRTLVGVLLFALPVALVVGFFSMIESYYKGATAPLDTAGYVEFQPHYEPGSPDGPTDAAEWKESTGVTLHEVLGDQADSLSPSIIQEADASQGDRNGEITVRSIEAPADGGDPMVPRGEIQLAGQDAYLLDVSTGDTVTVDGTELTASVTRAWNQSAVNAADITSDSDDVTASITWHYPADATVGTDFNESLSQSESELSTDDYGAWLRAPESSSDRLIDLESWSQSYAGSSGYIDAALVVISVTVLMVLLISAVISPVFAVAARRLRHAMGLLSAGGAAPSDLRRIMLAQGVLVSFVGAALGLLGSVGIGAGLSSFQSSGEFTWAWDVAIPVTVVAVICGITSALIPARRAGREDPVQALADGGSERMTGFRKRMLVGIPFLILGVILCAADPDLLVPGVTLLGIGVILSGSLLVWAMSQSGGRLSTAARLAFRDGHRNHHRTIPAIAAISGVTFLAALMISVPFDDPEPNAFEKDVAIVSGSVGGDETIYAREIDTAADKLDATDRTAVSSASGAERGGEELKASVKQPDGYRDPEVYPHRVPEGAPYGPYVRGMSLQQDVAVHDGSAFAAFKDIPTRDVTRAEQALAEGKAVVGDPDLVTDGQVSIDLLGESSVEDSVYESADVEESMKVPAVVIESTSGALGAPLVSISQATAESLDLDVEYISTMLTLEHDVSTLRAILVSSGAWPVKNDFVNVETPGVDGVRAGFAITPVVLSWILTLGTVLLVVLLAATESRRDMATITAMGAPPGMLRRYSATQAVSVATVGTVAGVVTGLLPAAKLWLNGELPGFLSGQQWTGVGLTVVIGPVLAWLAGQAIGAWTSRDDQVARRRD</sequence>
<feature type="transmembrane region" description="Helical" evidence="8">
    <location>
        <begin position="755"/>
        <end position="773"/>
    </location>
</feature>
<feature type="transmembrane region" description="Helical" evidence="8">
    <location>
        <begin position="414"/>
        <end position="432"/>
    </location>
</feature>
<feature type="transmembrane region" description="Helical" evidence="8">
    <location>
        <begin position="841"/>
        <end position="863"/>
    </location>
</feature>
<dbReference type="AlphaFoldDB" id="A0A9D1UNA4"/>
<evidence type="ECO:0000256" key="1">
    <source>
        <dbReference type="ARBA" id="ARBA00004651"/>
    </source>
</evidence>
<keyword evidence="4 8" id="KW-1133">Transmembrane helix</keyword>
<feature type="transmembrane region" description="Helical" evidence="8">
    <location>
        <begin position="331"/>
        <end position="355"/>
    </location>
</feature>
<evidence type="ECO:0000313" key="10">
    <source>
        <dbReference type="EMBL" id="HIW92730.1"/>
    </source>
</evidence>
<dbReference type="EMBL" id="DXGC01000119">
    <property type="protein sequence ID" value="HIW92730.1"/>
    <property type="molecule type" value="Genomic_DNA"/>
</dbReference>